<dbReference type="OrthoDB" id="8879391at2759"/>
<evidence type="ECO:0000256" key="5">
    <source>
        <dbReference type="ARBA" id="ARBA00022958"/>
    </source>
</evidence>
<dbReference type="InterPro" id="IPR005821">
    <property type="entry name" value="Ion_trans_dom"/>
</dbReference>
<evidence type="ECO:0000256" key="7">
    <source>
        <dbReference type="ARBA" id="ARBA00023065"/>
    </source>
</evidence>
<keyword evidence="17" id="KW-1185">Reference proteome</keyword>
<evidence type="ECO:0000256" key="8">
    <source>
        <dbReference type="ARBA" id="ARBA00023136"/>
    </source>
</evidence>
<dbReference type="SUPFAM" id="SSF81324">
    <property type="entry name" value="Voltage-gated potassium channels"/>
    <property type="match status" value="1"/>
</dbReference>
<feature type="transmembrane region" description="Helical" evidence="12">
    <location>
        <begin position="330"/>
        <end position="347"/>
    </location>
</feature>
<evidence type="ECO:0000313" key="15">
    <source>
        <dbReference type="EMBL" id="KAF7494606.1"/>
    </source>
</evidence>
<reference evidence="17" key="1">
    <citation type="journal article" date="2020" name="PLoS Negl. Trop. Dis.">
        <title>High-quality nuclear genome for Sarcoptes scabiei-A critical resource for a neglected parasite.</title>
        <authorList>
            <person name="Korhonen P.K."/>
            <person name="Gasser R.B."/>
            <person name="Ma G."/>
            <person name="Wang T."/>
            <person name="Stroehlein A.J."/>
            <person name="Young N.D."/>
            <person name="Ang C.S."/>
            <person name="Fernando D.D."/>
            <person name="Lu H.C."/>
            <person name="Taylor S."/>
            <person name="Reynolds S.L."/>
            <person name="Mofiz E."/>
            <person name="Najaraj S.H."/>
            <person name="Gowda H."/>
            <person name="Madugundu A."/>
            <person name="Renuse S."/>
            <person name="Holt D."/>
            <person name="Pandey A."/>
            <person name="Papenfuss A.T."/>
            <person name="Fischer K."/>
        </authorList>
    </citation>
    <scope>NUCLEOTIDE SEQUENCE [LARGE SCALE GENOMIC DNA]</scope>
</reference>
<organism evidence="15">
    <name type="scientific">Sarcoptes scabiei</name>
    <name type="common">Itch mite</name>
    <name type="synonym">Acarus scabiei</name>
    <dbReference type="NCBI Taxonomy" id="52283"/>
    <lineage>
        <taxon>Eukaryota</taxon>
        <taxon>Metazoa</taxon>
        <taxon>Ecdysozoa</taxon>
        <taxon>Arthropoda</taxon>
        <taxon>Chelicerata</taxon>
        <taxon>Arachnida</taxon>
        <taxon>Acari</taxon>
        <taxon>Acariformes</taxon>
        <taxon>Sarcoptiformes</taxon>
        <taxon>Astigmata</taxon>
        <taxon>Psoroptidia</taxon>
        <taxon>Sarcoptoidea</taxon>
        <taxon>Sarcoptidae</taxon>
        <taxon>Sarcoptinae</taxon>
        <taxon>Sarcoptes</taxon>
    </lineage>
</organism>
<accession>A0A834RDE4</accession>
<evidence type="ECO:0000313" key="16">
    <source>
        <dbReference type="EnsemblMetazoa" id="KAF7494606.1"/>
    </source>
</evidence>
<dbReference type="GO" id="GO:0008076">
    <property type="term" value="C:voltage-gated potassium channel complex"/>
    <property type="evidence" value="ECO:0007669"/>
    <property type="project" value="TreeGrafter"/>
</dbReference>
<feature type="transmembrane region" description="Helical" evidence="12">
    <location>
        <begin position="296"/>
        <end position="318"/>
    </location>
</feature>
<feature type="compositionally biased region" description="Polar residues" evidence="11">
    <location>
        <begin position="1"/>
        <end position="14"/>
    </location>
</feature>
<keyword evidence="7" id="KW-0406">Ion transport</keyword>
<evidence type="ECO:0000259" key="13">
    <source>
        <dbReference type="Pfam" id="PF00520"/>
    </source>
</evidence>
<dbReference type="Proteomes" id="UP000070412">
    <property type="component" value="Unassembled WGS sequence"/>
</dbReference>
<dbReference type="Gene3D" id="1.10.287.70">
    <property type="match status" value="1"/>
</dbReference>
<dbReference type="PRINTS" id="PR00169">
    <property type="entry name" value="KCHANNEL"/>
</dbReference>
<keyword evidence="8 12" id="KW-0472">Membrane</keyword>
<feature type="region of interest" description="Disordered" evidence="11">
    <location>
        <begin position="639"/>
        <end position="666"/>
    </location>
</feature>
<feature type="compositionally biased region" description="Low complexity" evidence="11">
    <location>
        <begin position="639"/>
        <end position="658"/>
    </location>
</feature>
<comment type="catalytic activity">
    <reaction evidence="10">
        <text>K(+)(in) = K(+)(out)</text>
        <dbReference type="Rhea" id="RHEA:29463"/>
        <dbReference type="ChEBI" id="CHEBI:29103"/>
    </reaction>
</comment>
<dbReference type="Pfam" id="PF00520">
    <property type="entry name" value="Ion_trans"/>
    <property type="match status" value="1"/>
</dbReference>
<evidence type="ECO:0000256" key="4">
    <source>
        <dbReference type="ARBA" id="ARBA00022692"/>
    </source>
</evidence>
<keyword evidence="4 12" id="KW-0812">Transmembrane</keyword>
<evidence type="ECO:0000256" key="10">
    <source>
        <dbReference type="ARBA" id="ARBA00034430"/>
    </source>
</evidence>
<dbReference type="Gene3D" id="6.10.140.1910">
    <property type="match status" value="2"/>
</dbReference>
<dbReference type="PANTHER" id="PTHR47735:SF9">
    <property type="entry name" value="POTASSIUM VOLTAGE-GATED CHANNEL SUBFAMILY KQT MEMBER 4-LIKE ISOFORM X1"/>
    <property type="match status" value="1"/>
</dbReference>
<evidence type="ECO:0000256" key="9">
    <source>
        <dbReference type="ARBA" id="ARBA00023303"/>
    </source>
</evidence>
<keyword evidence="6 12" id="KW-1133">Transmembrane helix</keyword>
<dbReference type="Pfam" id="PF03520">
    <property type="entry name" value="KCNQ_channel"/>
    <property type="match status" value="1"/>
</dbReference>
<keyword evidence="3" id="KW-1003">Cell membrane</keyword>
<gene>
    <name evidence="15" type="ORF">SSS_1222</name>
</gene>
<dbReference type="PANTHER" id="PTHR47735">
    <property type="entry name" value="POTASSIUM VOLTAGE-GATED CHANNEL SUBFAMILY KQT MEMBER 4"/>
    <property type="match status" value="1"/>
</dbReference>
<dbReference type="GO" id="GO:0005249">
    <property type="term" value="F:voltage-gated potassium channel activity"/>
    <property type="evidence" value="ECO:0007669"/>
    <property type="project" value="InterPro"/>
</dbReference>
<evidence type="ECO:0000256" key="6">
    <source>
        <dbReference type="ARBA" id="ARBA00022989"/>
    </source>
</evidence>
<dbReference type="OMA" id="PWRMMAS"/>
<dbReference type="AlphaFoldDB" id="A0A834RDE4"/>
<name>A0A834RDE4_SARSC</name>
<feature type="region of interest" description="Disordered" evidence="11">
    <location>
        <begin position="1"/>
        <end position="21"/>
    </location>
</feature>
<evidence type="ECO:0000256" key="2">
    <source>
        <dbReference type="ARBA" id="ARBA00022448"/>
    </source>
</evidence>
<sequence>MTMVNSDAKQTENQSLDRSRFQVTPRLELGPIGRDLIQNDSRIEIDNTHRSSIENIPSIGDDGQCYQDLLFDSLDDNGNNNTITTTISSSSSNTTNNPFYSSTIYKYRKLKQNGSSSDTIYWPVYLRKSSTSGSQGSIKFYNKRVLVYNFLQRPTGALAIGYHIFVSIAIIVCLILTIMSTSSEYSDSVIKILNYIDYFIISFFIVEFLARLWSSECVSHYQSWKGKVRFFKNPIRIIDLFVIAISVAVLISNAKGELLITALRGARFVQIFQMVRLDFKFRPWRMMASVVYSQRIHLAIVFYMGFLALLFISFLIYFVEKDHNKDFDSLAASIWWSVITLCTIGYGDIYPQTTAGKLLACFCSLVGVSIFALPAGILGTGLALKVQEQQRQFKISKRKQPAARLIQCAWRLYKAEQELHHERKHKFCSGQSRRFIDHHLQKHQHQIDAGAMNENQKQQQQKSSILLDSLTIPSDGFGHHNRSIIWKRFEQKSPNKSRLFSFKERCCLNFLFSVKFCIAKRDFIKAFKPYDIKDVLEQYSAGHTDMLGKIRLMDNRLEKIQSNSSQQKFQNDLRFSFLNHTTKIEFEMQKIQTILSDLLQHQASSRVFIENLVRYLVEQQQKRCCMEKDLQNFLRSSQSFRSNSTQSSSHHCSPQQQQENQSKNRNSRINQIDSILKAFNYLDQYGQQFQTVGDSLAYRPILNQANKVENKNSILNQNHIATNSFRDDGNQSQTFCNFHNSIGILKSGNCSSNHILSSSASPSCVSNSHLDRVLLHNHRIHQPIPSPSSSLLFYSSQERFSMRKEGSEKLISSWRRNSF</sequence>
<evidence type="ECO:0000256" key="1">
    <source>
        <dbReference type="ARBA" id="ARBA00004651"/>
    </source>
</evidence>
<evidence type="ECO:0000313" key="17">
    <source>
        <dbReference type="Proteomes" id="UP000070412"/>
    </source>
</evidence>
<evidence type="ECO:0000256" key="11">
    <source>
        <dbReference type="SAM" id="MobiDB-lite"/>
    </source>
</evidence>
<dbReference type="InterPro" id="IPR003937">
    <property type="entry name" value="K_chnl_volt-dep_KCNQ"/>
</dbReference>
<reference evidence="15" key="2">
    <citation type="submission" date="2020-01" db="EMBL/GenBank/DDBJ databases">
        <authorList>
            <person name="Korhonen P.K.K."/>
            <person name="Guangxu M.G."/>
            <person name="Wang T.W."/>
            <person name="Stroehlein A.J.S."/>
            <person name="Young N.D."/>
            <person name="Ang C.-S.A."/>
            <person name="Fernando D.W.F."/>
            <person name="Lu H.L."/>
            <person name="Taylor S.T."/>
            <person name="Ehtesham M.E.M."/>
            <person name="Najaraj S.H.N."/>
            <person name="Harsha G.H.G."/>
            <person name="Madugundu A.M."/>
            <person name="Renuse S.R."/>
            <person name="Holt D.H."/>
            <person name="Pandey A.P."/>
            <person name="Papenfuss A.P."/>
            <person name="Gasser R.B.G."/>
            <person name="Fischer K.F."/>
        </authorList>
    </citation>
    <scope>NUCLEOTIDE SEQUENCE</scope>
    <source>
        <strain evidence="15">SSS_KF_BRIS2020</strain>
    </source>
</reference>
<feature type="transmembrane region" description="Helical" evidence="12">
    <location>
        <begin position="359"/>
        <end position="384"/>
    </location>
</feature>
<evidence type="ECO:0000256" key="3">
    <source>
        <dbReference type="ARBA" id="ARBA00022475"/>
    </source>
</evidence>
<protein>
    <submittedName>
        <fullName evidence="15">Potassium voltage-gated channel subfamily KQT member 1</fullName>
    </submittedName>
</protein>
<dbReference type="PRINTS" id="PR01459">
    <property type="entry name" value="KCNQCHANNEL"/>
</dbReference>
<evidence type="ECO:0000259" key="14">
    <source>
        <dbReference type="Pfam" id="PF03520"/>
    </source>
</evidence>
<keyword evidence="9" id="KW-0407">Ion channel</keyword>
<feature type="transmembrane region" description="Helical" evidence="12">
    <location>
        <begin position="160"/>
        <end position="180"/>
    </location>
</feature>
<comment type="subcellular location">
    <subcellularLocation>
        <location evidence="1">Cell membrane</location>
        <topology evidence="1">Multi-pass membrane protein</topology>
    </subcellularLocation>
</comment>
<feature type="transmembrane region" description="Helical" evidence="12">
    <location>
        <begin position="192"/>
        <end position="213"/>
    </location>
</feature>
<feature type="domain" description="Potassium channel voltage dependent KCNQ C-terminal" evidence="14">
    <location>
        <begin position="514"/>
        <end position="566"/>
    </location>
</feature>
<reference evidence="16" key="3">
    <citation type="submission" date="2022-06" db="UniProtKB">
        <authorList>
            <consortium name="EnsemblMetazoa"/>
        </authorList>
    </citation>
    <scope>IDENTIFICATION</scope>
</reference>
<dbReference type="InterPro" id="IPR013821">
    <property type="entry name" value="K_chnl_volt-dep_KCNQ_C"/>
</dbReference>
<proteinExistence type="predicted"/>
<keyword evidence="2" id="KW-0813">Transport</keyword>
<feature type="transmembrane region" description="Helical" evidence="12">
    <location>
        <begin position="234"/>
        <end position="252"/>
    </location>
</feature>
<dbReference type="EnsemblMetazoa" id="SSS_1222s_mrna">
    <property type="protein sequence ID" value="KAF7494606.1"/>
    <property type="gene ID" value="SSS_1222"/>
</dbReference>
<evidence type="ECO:0000256" key="12">
    <source>
        <dbReference type="SAM" id="Phobius"/>
    </source>
</evidence>
<dbReference type="EMBL" id="WVUK01000052">
    <property type="protein sequence ID" value="KAF7494606.1"/>
    <property type="molecule type" value="Genomic_DNA"/>
</dbReference>
<keyword evidence="5" id="KW-0630">Potassium</keyword>
<feature type="domain" description="Ion transport" evidence="13">
    <location>
        <begin position="162"/>
        <end position="383"/>
    </location>
</feature>